<protein>
    <submittedName>
        <fullName evidence="1">Uncharacterized protein</fullName>
    </submittedName>
</protein>
<dbReference type="InParanoid" id="A0A1X7T0E1"/>
<accession>A0A1X7T0E1</accession>
<evidence type="ECO:0000313" key="1">
    <source>
        <dbReference type="EnsemblMetazoa" id="Aqu2.1.07657_001"/>
    </source>
</evidence>
<sequence>MDFSGLRPITSLFTVQCTSPITVLQCNLNLSQGSAPYTVAVSINCNREATTNCSIASLPSHQYVLVLCRKLEAHDQYGYTCFIVSVFTVQP</sequence>
<dbReference type="AlphaFoldDB" id="A0A1X7T0E1"/>
<reference evidence="1" key="1">
    <citation type="submission" date="2017-05" db="UniProtKB">
        <authorList>
            <consortium name="EnsemblMetazoa"/>
        </authorList>
    </citation>
    <scope>IDENTIFICATION</scope>
</reference>
<dbReference type="EnsemblMetazoa" id="Aqu2.1.07657_001">
    <property type="protein sequence ID" value="Aqu2.1.07657_001"/>
    <property type="gene ID" value="Aqu2.1.07657"/>
</dbReference>
<name>A0A1X7T0E1_AMPQE</name>
<proteinExistence type="predicted"/>
<organism evidence="1">
    <name type="scientific">Amphimedon queenslandica</name>
    <name type="common">Sponge</name>
    <dbReference type="NCBI Taxonomy" id="400682"/>
    <lineage>
        <taxon>Eukaryota</taxon>
        <taxon>Metazoa</taxon>
        <taxon>Porifera</taxon>
        <taxon>Demospongiae</taxon>
        <taxon>Heteroscleromorpha</taxon>
        <taxon>Haplosclerida</taxon>
        <taxon>Niphatidae</taxon>
        <taxon>Amphimedon</taxon>
    </lineage>
</organism>